<evidence type="ECO:0000313" key="2">
    <source>
        <dbReference type="Proteomes" id="UP001054945"/>
    </source>
</evidence>
<organism evidence="1 2">
    <name type="scientific">Caerostris extrusa</name>
    <name type="common">Bark spider</name>
    <name type="synonym">Caerostris bankana</name>
    <dbReference type="NCBI Taxonomy" id="172846"/>
    <lineage>
        <taxon>Eukaryota</taxon>
        <taxon>Metazoa</taxon>
        <taxon>Ecdysozoa</taxon>
        <taxon>Arthropoda</taxon>
        <taxon>Chelicerata</taxon>
        <taxon>Arachnida</taxon>
        <taxon>Araneae</taxon>
        <taxon>Araneomorphae</taxon>
        <taxon>Entelegynae</taxon>
        <taxon>Araneoidea</taxon>
        <taxon>Araneidae</taxon>
        <taxon>Caerostris</taxon>
    </lineage>
</organism>
<proteinExistence type="predicted"/>
<protein>
    <submittedName>
        <fullName evidence="1">Uncharacterized protein</fullName>
    </submittedName>
</protein>
<reference evidence="1 2" key="1">
    <citation type="submission" date="2021-06" db="EMBL/GenBank/DDBJ databases">
        <title>Caerostris extrusa draft genome.</title>
        <authorList>
            <person name="Kono N."/>
            <person name="Arakawa K."/>
        </authorList>
    </citation>
    <scope>NUCLEOTIDE SEQUENCE [LARGE SCALE GENOMIC DNA]</scope>
</reference>
<comment type="caution">
    <text evidence="1">The sequence shown here is derived from an EMBL/GenBank/DDBJ whole genome shotgun (WGS) entry which is preliminary data.</text>
</comment>
<gene>
    <name evidence="1" type="ORF">CEXT_86701</name>
</gene>
<dbReference type="Proteomes" id="UP001054945">
    <property type="component" value="Unassembled WGS sequence"/>
</dbReference>
<name>A0AAV4XDZ9_CAEEX</name>
<evidence type="ECO:0000313" key="1">
    <source>
        <dbReference type="EMBL" id="GIY93131.1"/>
    </source>
</evidence>
<sequence>MTERRRLRGLTVLQLGLILEERMQICRTTILITTNYRHEIPGNFPTQVTICCRFRTQVAAAACVLIFALDKGQLSCVLNDWKTSFKGFSGAAVGLDPEDWMQIN</sequence>
<dbReference type="AlphaFoldDB" id="A0AAV4XDZ9"/>
<accession>A0AAV4XDZ9</accession>
<keyword evidence="2" id="KW-1185">Reference proteome</keyword>
<dbReference type="EMBL" id="BPLR01017629">
    <property type="protein sequence ID" value="GIY93131.1"/>
    <property type="molecule type" value="Genomic_DNA"/>
</dbReference>